<keyword evidence="3" id="KW-1003">Cell membrane</keyword>
<keyword evidence="9" id="KW-1185">Reference proteome</keyword>
<dbReference type="Pfam" id="PF02608">
    <property type="entry name" value="Bmp"/>
    <property type="match status" value="1"/>
</dbReference>
<sequence>MKKLFSLFLIGLLALGVVASGCISPGKEETQTKGAIAIVYDVGGRGDLSFNDMAYLGASKAAKDFNLELVELQSNSEDDYVKNLETLASQKKYLVIIAVGFMMTDAVKQVADEYPDQKFAIIDGYIPDKDNVMSILFKENEGSALAGALAGLIAANDGKDKVGIVLGMEIPVLYKFEAGYRFGVKWAEDYYKQKTGNDVSIDVIYQYTGTFNDAAKGKAAARAQLAQGAWVIYQVAGGTGLGVFDAVSEVLDSQGKKMGPPFAIGVDSAQDWIKPGVIIASMMKRVDVGVYTAVKDAVEGTFKGGIVELGLKEDGVGISSVDDVMAMFNSLPEDTQKQKLKDLGFNSKDELKQYLEQTRAQVPAWIWEAVNDLKGKIITGTIKVPAPMDKEGIEKVRAAKTWQEMMELAK</sequence>
<dbReference type="Proteomes" id="UP000250272">
    <property type="component" value="Chromosome"/>
</dbReference>
<dbReference type="AlphaFoldDB" id="A0A2Z2MQ57"/>
<gene>
    <name evidence="8" type="ORF">A3L01_03695</name>
</gene>
<dbReference type="RefSeq" id="WP_088864535.1">
    <property type="nucleotide sequence ID" value="NZ_CP015101.1"/>
</dbReference>
<name>A0A2Z2MQ57_9EURY</name>
<dbReference type="InterPro" id="IPR028082">
    <property type="entry name" value="Peripla_BP_I"/>
</dbReference>
<dbReference type="GeneID" id="33325844"/>
<evidence type="ECO:0000256" key="5">
    <source>
        <dbReference type="ARBA" id="ARBA00023136"/>
    </source>
</evidence>
<evidence type="ECO:0000313" key="9">
    <source>
        <dbReference type="Proteomes" id="UP000250272"/>
    </source>
</evidence>
<dbReference type="PROSITE" id="PS51257">
    <property type="entry name" value="PROKAR_LIPOPROTEIN"/>
    <property type="match status" value="1"/>
</dbReference>
<evidence type="ECO:0000256" key="1">
    <source>
        <dbReference type="ARBA" id="ARBA00004193"/>
    </source>
</evidence>
<comment type="similarity">
    <text evidence="2">Belongs to the BMP lipoprotein family.</text>
</comment>
<proteinExistence type="inferred from homology"/>
<keyword evidence="6" id="KW-0449">Lipoprotein</keyword>
<accession>A0A2Z2MQ57</accession>
<evidence type="ECO:0000256" key="6">
    <source>
        <dbReference type="ARBA" id="ARBA00023288"/>
    </source>
</evidence>
<evidence type="ECO:0000256" key="2">
    <source>
        <dbReference type="ARBA" id="ARBA00008610"/>
    </source>
</evidence>
<keyword evidence="4" id="KW-0732">Signal</keyword>
<evidence type="ECO:0000259" key="7">
    <source>
        <dbReference type="Pfam" id="PF02608"/>
    </source>
</evidence>
<dbReference type="EMBL" id="CP015101">
    <property type="protein sequence ID" value="ASJ04511.1"/>
    <property type="molecule type" value="Genomic_DNA"/>
</dbReference>
<comment type="subcellular location">
    <subcellularLocation>
        <location evidence="1">Cell membrane</location>
        <topology evidence="1">Lipid-anchor</topology>
    </subcellularLocation>
</comment>
<dbReference type="PANTHER" id="PTHR34296">
    <property type="entry name" value="TRANSCRIPTIONAL ACTIVATOR PROTEIN MED"/>
    <property type="match status" value="1"/>
</dbReference>
<dbReference type="InterPro" id="IPR003760">
    <property type="entry name" value="PnrA-like"/>
</dbReference>
<dbReference type="KEGG" id="tbs:A3L01_03695"/>
<dbReference type="InterPro" id="IPR050957">
    <property type="entry name" value="BMP_lipoprotein"/>
</dbReference>
<dbReference type="SUPFAM" id="SSF53822">
    <property type="entry name" value="Periplasmic binding protein-like I"/>
    <property type="match status" value="1"/>
</dbReference>
<protein>
    <submittedName>
        <fullName evidence="8">Sugar-binding protein</fullName>
    </submittedName>
</protein>
<reference evidence="8 9" key="1">
    <citation type="submission" date="2016-04" db="EMBL/GenBank/DDBJ databases">
        <title>Complete genome sequence of Thermococcus barossii type strain SHCK-94.</title>
        <authorList>
            <person name="Oger P.M."/>
        </authorList>
    </citation>
    <scope>NUCLEOTIDE SEQUENCE [LARGE SCALE GENOMIC DNA]</scope>
    <source>
        <strain evidence="8 9">SHCK-94</strain>
    </source>
</reference>
<evidence type="ECO:0000256" key="4">
    <source>
        <dbReference type="ARBA" id="ARBA00022729"/>
    </source>
</evidence>
<dbReference type="GO" id="GO:0005886">
    <property type="term" value="C:plasma membrane"/>
    <property type="evidence" value="ECO:0007669"/>
    <property type="project" value="UniProtKB-SubCell"/>
</dbReference>
<dbReference type="OrthoDB" id="26626at2157"/>
<keyword evidence="5" id="KW-0472">Membrane</keyword>
<evidence type="ECO:0000256" key="3">
    <source>
        <dbReference type="ARBA" id="ARBA00022475"/>
    </source>
</evidence>
<evidence type="ECO:0000313" key="8">
    <source>
        <dbReference type="EMBL" id="ASJ04511.1"/>
    </source>
</evidence>
<dbReference type="Gene3D" id="3.40.50.2300">
    <property type="match status" value="2"/>
</dbReference>
<organism evidence="8 9">
    <name type="scientific">Thermococcus barossii</name>
    <dbReference type="NCBI Taxonomy" id="54077"/>
    <lineage>
        <taxon>Archaea</taxon>
        <taxon>Methanobacteriati</taxon>
        <taxon>Methanobacteriota</taxon>
        <taxon>Thermococci</taxon>
        <taxon>Thermococcales</taxon>
        <taxon>Thermococcaceae</taxon>
        <taxon>Thermococcus</taxon>
    </lineage>
</organism>
<dbReference type="PANTHER" id="PTHR34296:SF2">
    <property type="entry name" value="ABC TRANSPORTER GUANOSINE-BINDING PROTEIN NUPN"/>
    <property type="match status" value="1"/>
</dbReference>
<feature type="domain" description="ABC transporter substrate-binding protein PnrA-like" evidence="7">
    <location>
        <begin position="38"/>
        <end position="338"/>
    </location>
</feature>
<dbReference type="CDD" id="cd06354">
    <property type="entry name" value="PBP1_PrnA-like"/>
    <property type="match status" value="1"/>
</dbReference>